<dbReference type="InterPro" id="IPR006094">
    <property type="entry name" value="Oxid_FAD_bind_N"/>
</dbReference>
<evidence type="ECO:0000256" key="2">
    <source>
        <dbReference type="ARBA" id="ARBA00005466"/>
    </source>
</evidence>
<gene>
    <name evidence="7" type="ORF">GMST_03350</name>
</gene>
<proteinExistence type="inferred from homology"/>
<dbReference type="RefSeq" id="WP_246399160.1">
    <property type="nucleotide sequence ID" value="NZ_BLXX01000001.1"/>
</dbReference>
<evidence type="ECO:0000313" key="8">
    <source>
        <dbReference type="Proteomes" id="UP000556026"/>
    </source>
</evidence>
<keyword evidence="8" id="KW-1185">Reference proteome</keyword>
<dbReference type="Pfam" id="PF01565">
    <property type="entry name" value="FAD_binding_4"/>
    <property type="match status" value="1"/>
</dbReference>
<dbReference type="SUPFAM" id="SSF56176">
    <property type="entry name" value="FAD-binding/transporter-associated domain-like"/>
    <property type="match status" value="1"/>
</dbReference>
<dbReference type="Gene3D" id="3.30.465.10">
    <property type="match status" value="1"/>
</dbReference>
<evidence type="ECO:0000256" key="1">
    <source>
        <dbReference type="ARBA" id="ARBA00001974"/>
    </source>
</evidence>
<dbReference type="PROSITE" id="PS51387">
    <property type="entry name" value="FAD_PCMH"/>
    <property type="match status" value="1"/>
</dbReference>
<sequence length="449" mass="49399">MRLFQEAEISWTARGNGSNILGFELDEGAIIDLNRMRELSFDEKNWSVRIGPGVSAFELQRAAFARGYRVHVAEPAALVVASFMCSGILSLFATSYGTSAEGVLDARFVAPDGSAFSMNQKEGPNLFAFAPAPQSTPGICVSADLKLHPMTDDEEGALIPCSTLAEGLELARELAQRRIGFAVGVLGIEYVASFMSPTQELAGEVKSVLADSLGMACLVLVLGDSYAMGSLKQMGHPLIDQRLFRALSLGLPDLASAPWLDLLPQLSQDEPFGYLKAEGFAELAETALAPSPERLAQKVDPELREFHEKLYARPELTDLVWLNMFRITSSRIGREKHFFPILLYLPLEAGLIEELGARFQAIAKPRGIKHEVGFVTPIDAGKRCIFEYDYYVDQCDAGEIARVREAIAEVAAVIDEVGARTGTLRWMRYVLYQGFCRMENLLYTEVPRG</sequence>
<dbReference type="EMBL" id="BLXX01000001">
    <property type="protein sequence ID" value="GFO58010.1"/>
    <property type="molecule type" value="Genomic_DNA"/>
</dbReference>
<dbReference type="GO" id="GO:0071949">
    <property type="term" value="F:FAD binding"/>
    <property type="evidence" value="ECO:0007669"/>
    <property type="project" value="InterPro"/>
</dbReference>
<keyword evidence="4" id="KW-0274">FAD</keyword>
<dbReference type="AlphaFoldDB" id="A0A6V8MDC7"/>
<dbReference type="PANTHER" id="PTHR42973">
    <property type="entry name" value="BINDING OXIDOREDUCTASE, PUTATIVE (AFU_ORTHOLOGUE AFUA_1G17690)-RELATED"/>
    <property type="match status" value="1"/>
</dbReference>
<dbReference type="Proteomes" id="UP000556026">
    <property type="component" value="Unassembled WGS sequence"/>
</dbReference>
<dbReference type="InterPro" id="IPR016166">
    <property type="entry name" value="FAD-bd_PCMH"/>
</dbReference>
<evidence type="ECO:0000259" key="6">
    <source>
        <dbReference type="PROSITE" id="PS51387"/>
    </source>
</evidence>
<reference evidence="8" key="1">
    <citation type="submission" date="2020-06" db="EMBL/GenBank/DDBJ databases">
        <title>Draft genomic sequence of Geomonas sp. Red330.</title>
        <authorList>
            <person name="Itoh H."/>
            <person name="Zhenxing X."/>
            <person name="Ushijima N."/>
            <person name="Masuda Y."/>
            <person name="Shiratori Y."/>
            <person name="Senoo K."/>
        </authorList>
    </citation>
    <scope>NUCLEOTIDE SEQUENCE [LARGE SCALE GENOMIC DNA]</scope>
    <source>
        <strain evidence="8">Red330</strain>
    </source>
</reference>
<dbReference type="InterPro" id="IPR016169">
    <property type="entry name" value="FAD-bd_PCMH_sub2"/>
</dbReference>
<comment type="cofactor">
    <cofactor evidence="1">
        <name>FAD</name>
        <dbReference type="ChEBI" id="CHEBI:57692"/>
    </cofactor>
</comment>
<evidence type="ECO:0000256" key="5">
    <source>
        <dbReference type="ARBA" id="ARBA00023002"/>
    </source>
</evidence>
<comment type="similarity">
    <text evidence="2">Belongs to the oxygen-dependent FAD-linked oxidoreductase family.</text>
</comment>
<name>A0A6V8MDC7_9BACT</name>
<evidence type="ECO:0000313" key="7">
    <source>
        <dbReference type="EMBL" id="GFO58010.1"/>
    </source>
</evidence>
<keyword evidence="5" id="KW-0560">Oxidoreductase</keyword>
<protein>
    <recommendedName>
        <fullName evidence="6">FAD-binding PCMH-type domain-containing protein</fullName>
    </recommendedName>
</protein>
<comment type="caution">
    <text evidence="7">The sequence shown here is derived from an EMBL/GenBank/DDBJ whole genome shotgun (WGS) entry which is preliminary data.</text>
</comment>
<accession>A0A6V8MDC7</accession>
<dbReference type="GO" id="GO:0016491">
    <property type="term" value="F:oxidoreductase activity"/>
    <property type="evidence" value="ECO:0007669"/>
    <property type="project" value="UniProtKB-KW"/>
</dbReference>
<dbReference type="PANTHER" id="PTHR42973:SF39">
    <property type="entry name" value="FAD-BINDING PCMH-TYPE DOMAIN-CONTAINING PROTEIN"/>
    <property type="match status" value="1"/>
</dbReference>
<dbReference type="InterPro" id="IPR050416">
    <property type="entry name" value="FAD-linked_Oxidoreductase"/>
</dbReference>
<keyword evidence="3" id="KW-0285">Flavoprotein</keyword>
<feature type="domain" description="FAD-binding PCMH-type" evidence="6">
    <location>
        <begin position="1"/>
        <end position="150"/>
    </location>
</feature>
<dbReference type="InterPro" id="IPR036318">
    <property type="entry name" value="FAD-bd_PCMH-like_sf"/>
</dbReference>
<evidence type="ECO:0000256" key="3">
    <source>
        <dbReference type="ARBA" id="ARBA00022630"/>
    </source>
</evidence>
<evidence type="ECO:0000256" key="4">
    <source>
        <dbReference type="ARBA" id="ARBA00022827"/>
    </source>
</evidence>
<organism evidence="7 8">
    <name type="scientific">Geomonas silvestris</name>
    <dbReference type="NCBI Taxonomy" id="2740184"/>
    <lineage>
        <taxon>Bacteria</taxon>
        <taxon>Pseudomonadati</taxon>
        <taxon>Thermodesulfobacteriota</taxon>
        <taxon>Desulfuromonadia</taxon>
        <taxon>Geobacterales</taxon>
        <taxon>Geobacteraceae</taxon>
        <taxon>Geomonas</taxon>
    </lineage>
</organism>